<name>A0AAV5UKQ3_9BILA</name>
<dbReference type="InterPro" id="IPR029058">
    <property type="entry name" value="AB_hydrolase_fold"/>
</dbReference>
<feature type="non-terminal residue" evidence="3">
    <location>
        <position position="1"/>
    </location>
</feature>
<dbReference type="EMBL" id="BTSX01000006">
    <property type="protein sequence ID" value="GMT07621.1"/>
    <property type="molecule type" value="Genomic_DNA"/>
</dbReference>
<dbReference type="GO" id="GO:0006508">
    <property type="term" value="P:proteolysis"/>
    <property type="evidence" value="ECO:0007669"/>
    <property type="project" value="InterPro"/>
</dbReference>
<dbReference type="Gene3D" id="3.40.50.1820">
    <property type="entry name" value="alpha/beta hydrolase"/>
    <property type="match status" value="1"/>
</dbReference>
<evidence type="ECO:0000256" key="1">
    <source>
        <dbReference type="ARBA" id="ARBA00022801"/>
    </source>
</evidence>
<dbReference type="AlphaFoldDB" id="A0AAV5UKQ3"/>
<dbReference type="InterPro" id="IPR001375">
    <property type="entry name" value="Peptidase_S9_cat"/>
</dbReference>
<keyword evidence="1" id="KW-0378">Hydrolase</keyword>
<protein>
    <recommendedName>
        <fullName evidence="2">Peptidase S9 prolyl oligopeptidase catalytic domain-containing protein</fullName>
    </recommendedName>
</protein>
<feature type="non-terminal residue" evidence="3">
    <location>
        <position position="323"/>
    </location>
</feature>
<sequence>VYWIWGEDTGKGELIVAPFSDFSKRKVLHTPTAEMVKHNFHFHPKDRTLLTFSEYHHYINTVCFHHSDRKDVQYLKRFRPTGHLQILDKSQDMQTWLVTYQSAENPNDAIVYHRKLKSAEFLFDMKPDLKGYINTQIGFDFAARDGLMIQAYISFPPNVPLKNPDSVPEKDREFAAQKMIPQNQQKMVVLVHGGPESRDSFEYSSENGLLTSRGYAVMQVNFRGSSGFGKRLTNEGIGEWSRKMHTDLLDAVDFAVSKGIANKSAIAIMGGSYGGYATLVGLTFTPDTFVCGIDIVGLSNLTTLLDATVVDKELIKVEYVDLL</sequence>
<comment type="caution">
    <text evidence="3">The sequence shown here is derived from an EMBL/GenBank/DDBJ whole genome shotgun (WGS) entry which is preliminary data.</text>
</comment>
<reference evidence="3" key="1">
    <citation type="submission" date="2023-10" db="EMBL/GenBank/DDBJ databases">
        <title>Genome assembly of Pristionchus species.</title>
        <authorList>
            <person name="Yoshida K."/>
            <person name="Sommer R.J."/>
        </authorList>
    </citation>
    <scope>NUCLEOTIDE SEQUENCE</scope>
    <source>
        <strain evidence="3">RS0144</strain>
    </source>
</reference>
<evidence type="ECO:0000313" key="4">
    <source>
        <dbReference type="Proteomes" id="UP001432027"/>
    </source>
</evidence>
<dbReference type="SUPFAM" id="SSF53474">
    <property type="entry name" value="alpha/beta-Hydrolases"/>
    <property type="match status" value="1"/>
</dbReference>
<feature type="domain" description="Peptidase S9 prolyl oligopeptidase catalytic" evidence="2">
    <location>
        <begin position="203"/>
        <end position="307"/>
    </location>
</feature>
<keyword evidence="4" id="KW-1185">Reference proteome</keyword>
<dbReference type="PANTHER" id="PTHR42776:SF27">
    <property type="entry name" value="DIPEPTIDYL PEPTIDASE FAMILY MEMBER 6"/>
    <property type="match status" value="1"/>
</dbReference>
<organism evidence="3 4">
    <name type="scientific">Pristionchus entomophagus</name>
    <dbReference type="NCBI Taxonomy" id="358040"/>
    <lineage>
        <taxon>Eukaryota</taxon>
        <taxon>Metazoa</taxon>
        <taxon>Ecdysozoa</taxon>
        <taxon>Nematoda</taxon>
        <taxon>Chromadorea</taxon>
        <taxon>Rhabditida</taxon>
        <taxon>Rhabditina</taxon>
        <taxon>Diplogasteromorpha</taxon>
        <taxon>Diplogasteroidea</taxon>
        <taxon>Neodiplogasteridae</taxon>
        <taxon>Pristionchus</taxon>
    </lineage>
</organism>
<dbReference type="GO" id="GO:0004252">
    <property type="term" value="F:serine-type endopeptidase activity"/>
    <property type="evidence" value="ECO:0007669"/>
    <property type="project" value="TreeGrafter"/>
</dbReference>
<dbReference type="Proteomes" id="UP001432027">
    <property type="component" value="Unassembled WGS sequence"/>
</dbReference>
<evidence type="ECO:0000259" key="2">
    <source>
        <dbReference type="Pfam" id="PF00326"/>
    </source>
</evidence>
<proteinExistence type="predicted"/>
<accession>A0AAV5UKQ3</accession>
<dbReference type="Pfam" id="PF00326">
    <property type="entry name" value="Peptidase_S9"/>
    <property type="match status" value="1"/>
</dbReference>
<evidence type="ECO:0000313" key="3">
    <source>
        <dbReference type="EMBL" id="GMT07621.1"/>
    </source>
</evidence>
<gene>
    <name evidence="3" type="ORF">PENTCL1PPCAC_29795</name>
</gene>
<dbReference type="PANTHER" id="PTHR42776">
    <property type="entry name" value="SERINE PEPTIDASE S9 FAMILY MEMBER"/>
    <property type="match status" value="1"/>
</dbReference>